<dbReference type="Proteomes" id="UP000256244">
    <property type="component" value="Chromosome"/>
</dbReference>
<dbReference type="Proteomes" id="UP000218543">
    <property type="component" value="Unassembled WGS sequence"/>
</dbReference>
<dbReference type="EMBL" id="JAOVKC010000024">
    <property type="protein sequence ID" value="MCV5623748.1"/>
    <property type="molecule type" value="Genomic_DNA"/>
</dbReference>
<evidence type="ECO:0000313" key="15">
    <source>
        <dbReference type="EMBL" id="PKD90320.1"/>
    </source>
</evidence>
<dbReference type="GO" id="GO:0043709">
    <property type="term" value="P:cell adhesion involved in single-species biofilm formation"/>
    <property type="evidence" value="ECO:0007669"/>
    <property type="project" value="TreeGrafter"/>
</dbReference>
<dbReference type="Pfam" id="PF00419">
    <property type="entry name" value="Fimbrial"/>
    <property type="match status" value="1"/>
</dbReference>
<evidence type="ECO:0000313" key="11">
    <source>
        <dbReference type="EMBL" id="MDA4179574.1"/>
    </source>
</evidence>
<accession>A0A024L9G9</accession>
<dbReference type="InterPro" id="IPR050263">
    <property type="entry name" value="Bact_Fimbrial_Adh_Pro"/>
</dbReference>
<evidence type="ECO:0000313" key="13">
    <source>
        <dbReference type="EMBL" id="PAU25006.1"/>
    </source>
</evidence>
<dbReference type="Proteomes" id="UP000197270">
    <property type="component" value="Unassembled WGS sequence"/>
</dbReference>
<sequence length="447" mass="48772">MCTTNNRSKQITATVTAVDGGVIMKKFFRHFLFLILCLSCYTASAGTDDNVGYIVGNSYGVGPSDQKWRETGPNGDATVIFRYATSTNNLVFYKPTQLGPTGVKLQWSQLDTASGGGFLYCNRSDSTSGSAMRIENAMVDSGKMYGSHKLFNTSVPGLYYTLLISNMWSAYGTVTNVSSPGIYIGDSAEQYFSWYNPSEDVLYWSCNNANSTRKYWAVGGIYQTLTIEFYTDTNFDPTVTQQIKLSSSSNYLYSFKAYGAGQGINEHSYFIKIDFDLLNVKLTNPTCFTAMLSGTSVTGSTVKMGEYSAEQIRNGATPVPFDISLQNCVRVTNIETKLVSTKVGTENGQLLGNTLTGNDAAKGVGVLIEGLATSKNPLMTLKPNDSNSVYKDYDPRGKDDTTGGVYPDQDTGITYPLHFQATLQQDGTIPIEAGEFKATSTFQVTYP</sequence>
<feature type="region of interest" description="Disordered" evidence="5">
    <location>
        <begin position="382"/>
        <end position="406"/>
    </location>
</feature>
<reference evidence="14" key="3">
    <citation type="submission" date="2017-03" db="EMBL/GenBank/DDBJ databases">
        <title>The mobilome is the main driver of stx2-positive O26:H11 Escherichia coli strains evolution.</title>
        <authorList>
            <person name="Delannoy S."/>
            <person name="Mariani-Kurkdjian P."/>
            <person name="Webb H.E."/>
            <person name="Bonacorsi S."/>
            <person name="Fach P."/>
        </authorList>
    </citation>
    <scope>NUCLEOTIDE SEQUENCE</scope>
    <source>
        <strain evidence="14">34870</strain>
    </source>
</reference>
<reference evidence="7 20" key="5">
    <citation type="submission" date="2017-10" db="EMBL/GenBank/DDBJ databases">
        <title>Genome and in vitro analysis of Escherichia coli resistant to antibiotic.</title>
        <authorList>
            <person name="Pereira U.P."/>
            <person name="Facimoto C.T."/>
            <person name="Campos P.A."/>
            <person name="Araujo B.F."/>
            <person name="Royer S."/>
            <person name="Goncalves I.R."/>
            <person name="Ferreira M.L."/>
            <person name="Gontijo P."/>
            <person name="Ribas R.M."/>
        </authorList>
    </citation>
    <scope>NUCLEOTIDE SEQUENCE [LARGE SCALE GENOMIC DNA]</scope>
    <source>
        <strain evidence="7 20">UFU_EC98</strain>
    </source>
</reference>
<evidence type="ECO:0000256" key="1">
    <source>
        <dbReference type="ARBA" id="ARBA00004561"/>
    </source>
</evidence>
<dbReference type="Proteomes" id="UP001211064">
    <property type="component" value="Unassembled WGS sequence"/>
</dbReference>
<dbReference type="EMBL" id="CP031546">
    <property type="protein sequence ID" value="AXO05871.1"/>
    <property type="molecule type" value="Genomic_DNA"/>
</dbReference>
<comment type="subcellular location">
    <subcellularLocation>
        <location evidence="1">Fimbrium</location>
    </subcellularLocation>
</comment>
<reference evidence="8 22" key="6">
    <citation type="submission" date="2017-10" db="EMBL/GenBank/DDBJ databases">
        <title>mcr-1 positive E.coli isolates in China.</title>
        <authorList>
            <person name="Li B."/>
            <person name="Wang X."/>
        </authorList>
    </citation>
    <scope>NUCLEOTIDE SEQUENCE [LARGE SCALE GENOMIC DNA]</scope>
    <source>
        <strain evidence="8 22">14EC029</strain>
    </source>
</reference>
<evidence type="ECO:0000313" key="14">
    <source>
        <dbReference type="EMBL" id="PBN77525.1"/>
    </source>
</evidence>
<dbReference type="SUPFAM" id="SSF49401">
    <property type="entry name" value="Bacterial adhesins"/>
    <property type="match status" value="1"/>
</dbReference>
<feature type="domain" description="Fimbrial-type adhesion" evidence="6">
    <location>
        <begin position="298"/>
        <end position="446"/>
    </location>
</feature>
<reference evidence="16 24" key="9">
    <citation type="submission" date="2018-10" db="EMBL/GenBank/DDBJ databases">
        <title>Comparison of Escherichia coli isolates recovered from retail chicken and from chicken fecal samples by antimicrobial susceptibility test and whole genome sequencing.</title>
        <authorList>
            <person name="Tang B."/>
            <person name="Ma Y."/>
            <person name="He X."/>
            <person name="Cao L."/>
            <person name="Xia X."/>
            <person name="Yang H."/>
        </authorList>
    </citation>
    <scope>NUCLEOTIDE SEQUENCE [LARGE SCALE GENOMIC DNA]</scope>
    <source>
        <strain evidence="16 24">CMJH98b</strain>
    </source>
</reference>
<dbReference type="InterPro" id="IPR008966">
    <property type="entry name" value="Adhesion_dom_sf"/>
</dbReference>
<dbReference type="EMBL" id="CP024141">
    <property type="protein sequence ID" value="AUK02654.1"/>
    <property type="molecule type" value="Genomic_DNA"/>
</dbReference>
<keyword evidence="3" id="KW-0732">Signal</keyword>
<evidence type="ECO:0000313" key="23">
    <source>
        <dbReference type="Proteomes" id="UP000256244"/>
    </source>
</evidence>
<reference evidence="9 23" key="8">
    <citation type="submission" date="2018-08" db="EMBL/GenBank/DDBJ databases">
        <title>Complete genome sequencing and genomic characterization of five Escherichia coli strains co-producing MCR-1 and ESBLs from different origins in China.</title>
        <authorList>
            <person name="Bai L."/>
        </authorList>
    </citation>
    <scope>NUCLEOTIDE SEQUENCE [LARGE SCALE GENOMIC DNA]</scope>
    <source>
        <strain evidence="9">Cq9</strain>
        <strain evidence="23">cq9</strain>
    </source>
</reference>
<evidence type="ECO:0000256" key="5">
    <source>
        <dbReference type="SAM" id="MobiDB-lite"/>
    </source>
</evidence>
<keyword evidence="4" id="KW-0281">Fimbrium</keyword>
<reference evidence="15 21" key="7">
    <citation type="submission" date="2017-12" db="EMBL/GenBank/DDBJ databases">
        <title>Rapid rising of carbapenem-resistant Enterobacteriaceae(CRE) and emergence of colistin resistance genemcr-1 in CRE in the hospital of Henan, China.</title>
        <authorList>
            <person name="Sun Q."/>
            <person name="Zhang R."/>
            <person name="Li Y."/>
            <person name="Shen Y."/>
            <person name="Zhang Y."/>
            <person name="Yang J."/>
            <person name="Shu L."/>
            <person name="Zhou H."/>
            <person name="Wang Y."/>
            <person name="Wang B."/>
            <person name="Shen Z."/>
        </authorList>
    </citation>
    <scope>NUCLEOTIDE SEQUENCE [LARGE SCALE GENOMIC DNA]</scope>
    <source>
        <strain evidence="15 21">3512</strain>
    </source>
</reference>
<evidence type="ECO:0000313" key="7">
    <source>
        <dbReference type="EMBL" id="ATP23426.1"/>
    </source>
</evidence>
<evidence type="ECO:0000313" key="20">
    <source>
        <dbReference type="Proteomes" id="UP000225264"/>
    </source>
</evidence>
<evidence type="ECO:0000313" key="19">
    <source>
        <dbReference type="Proteomes" id="UP000218543"/>
    </source>
</evidence>
<dbReference type="EMBL" id="MRVZ01000018">
    <property type="protein sequence ID" value="PAU25006.1"/>
    <property type="molecule type" value="Genomic_DNA"/>
</dbReference>
<dbReference type="InterPro" id="IPR000259">
    <property type="entry name" value="Adhesion_dom_fimbrial"/>
</dbReference>
<evidence type="ECO:0000313" key="8">
    <source>
        <dbReference type="EMBL" id="AUK02654.1"/>
    </source>
</evidence>
<dbReference type="InterPro" id="IPR017014">
    <property type="entry name" value="Fimbrial-like_YadC"/>
</dbReference>
<reference evidence="12 18" key="4">
    <citation type="submission" date="2017-05" db="EMBL/GenBank/DDBJ databases">
        <title>Sequencing of Escherichia coli that cause persistent and transient Mastitis.</title>
        <authorList>
            <person name="Thacker T.C."/>
            <person name="Lippolis J.D."/>
            <person name="Brunelle B.W."/>
            <person name="Casey T.A."/>
            <person name="Reinhardt T.A."/>
            <person name="Sacco R.E."/>
            <person name="Holman D.B."/>
        </authorList>
    </citation>
    <scope>NUCLEOTIDE SEQUENCE [LARGE SCALE GENOMIC DNA]</scope>
    <source>
        <strain evidence="12 18">ECA-B</strain>
    </source>
</reference>
<reference evidence="10" key="11">
    <citation type="submission" date="2023-06" db="EMBL/GenBank/DDBJ databases">
        <title>Deciphering the underlying mechanisms mediating the transmission of blaNDM gene from human to animals in China.</title>
        <authorList>
            <person name="Chen K."/>
            <person name="Chen S."/>
        </authorList>
    </citation>
    <scope>NUCLEOTIDE SEQUENCE</scope>
    <source>
        <strain evidence="10">1199</strain>
    </source>
</reference>
<dbReference type="EMBL" id="LDXE02000001">
    <property type="protein sequence ID" value="PBN77525.1"/>
    <property type="molecule type" value="Genomic_DNA"/>
</dbReference>
<dbReference type="Proteomes" id="UP000233549">
    <property type="component" value="Unassembled WGS sequence"/>
</dbReference>
<dbReference type="OMA" id="APMSIEH"/>
<organism evidence="14 17">
    <name type="scientific">Escherichia coli</name>
    <dbReference type="NCBI Taxonomy" id="562"/>
    <lineage>
        <taxon>Bacteria</taxon>
        <taxon>Pseudomonadati</taxon>
        <taxon>Pseudomonadota</taxon>
        <taxon>Gammaproteobacteria</taxon>
        <taxon>Enterobacterales</taxon>
        <taxon>Enterobacteriaceae</taxon>
        <taxon>Escherichia</taxon>
    </lineage>
</organism>
<protein>
    <submittedName>
        <fullName evidence="9 14">Adhesin</fullName>
    </submittedName>
</protein>
<evidence type="ECO:0000259" key="6">
    <source>
        <dbReference type="Pfam" id="PF00419"/>
    </source>
</evidence>
<feature type="compositionally biased region" description="Basic and acidic residues" evidence="5">
    <location>
        <begin position="391"/>
        <end position="401"/>
    </location>
</feature>
<dbReference type="NCBIfam" id="NF007267">
    <property type="entry name" value="PRK09723.1-1"/>
    <property type="match status" value="1"/>
</dbReference>
<evidence type="ECO:0000313" key="9">
    <source>
        <dbReference type="EMBL" id="AXO05871.1"/>
    </source>
</evidence>
<dbReference type="EMBL" id="JANWOR010000625">
    <property type="protein sequence ID" value="MDA4179574.1"/>
    <property type="molecule type" value="Genomic_DNA"/>
</dbReference>
<dbReference type="PANTHER" id="PTHR33420">
    <property type="entry name" value="FIMBRIAL SUBUNIT ELFA-RELATED"/>
    <property type="match status" value="1"/>
</dbReference>
<dbReference type="GO" id="GO:0009289">
    <property type="term" value="C:pilus"/>
    <property type="evidence" value="ECO:0007669"/>
    <property type="project" value="UniProtKB-SubCell"/>
</dbReference>
<dbReference type="Proteomes" id="UP000281340">
    <property type="component" value="Unassembled WGS sequence"/>
</dbReference>
<dbReference type="Proteomes" id="UP001208624">
    <property type="component" value="Unassembled WGS sequence"/>
</dbReference>
<reference evidence="14 17" key="1">
    <citation type="journal article" date="2015" name="Genome Announc.">
        <title>Draft Genome Sequences of Human-Pathogenic Escherichia coli O26:H11 Strains Carrying the stx2 Gene Only and Circulating in France.</title>
        <authorList>
            <person name="Delannoy S."/>
            <person name="Mariani-Kurkdjian P."/>
            <person name="Bonacorsi S."/>
            <person name="Liguori S."/>
            <person name="Ison S.A."/>
            <person name="Fach P."/>
        </authorList>
    </citation>
    <scope>NUCLEOTIDE SEQUENCE [LARGE SCALE GENOMIC DNA]</scope>
    <source>
        <strain evidence="14 17">34870</strain>
    </source>
</reference>
<dbReference type="EMBL" id="PITP01000007">
    <property type="protein sequence ID" value="PKD90320.1"/>
    <property type="molecule type" value="Genomic_DNA"/>
</dbReference>
<evidence type="ECO:0000313" key="18">
    <source>
        <dbReference type="Proteomes" id="UP000197270"/>
    </source>
</evidence>
<evidence type="ECO:0000256" key="3">
    <source>
        <dbReference type="ARBA" id="ARBA00022729"/>
    </source>
</evidence>
<dbReference type="EMBL" id="NHTF01000069">
    <property type="protein sequence ID" value="OWW51930.1"/>
    <property type="molecule type" value="Genomic_DNA"/>
</dbReference>
<reference evidence="13 19" key="2">
    <citation type="submission" date="2016-12" db="EMBL/GenBank/DDBJ databases">
        <title>Real-Time Genomic Investigation Underlying the Public Health Response to a Shiga Toxin-Producing Escherichia Coli O26:H11 Outbreak in a Nursery.</title>
        <authorList>
            <person name="Ferdous M."/>
            <person name="Moran-Gilad J."/>
            <person name="Rossen J.W."/>
            <person name="Gdalevich M."/>
        </authorList>
    </citation>
    <scope>NUCLEOTIDE SEQUENCE [LARGE SCALE GENOMIC DNA]</scope>
    <source>
        <strain evidence="13 19">STEC 514-2</strain>
    </source>
</reference>
<evidence type="ECO:0000313" key="22">
    <source>
        <dbReference type="Proteomes" id="UP000234238"/>
    </source>
</evidence>
<comment type="similarity">
    <text evidence="2">Belongs to the fimbrial protein family.</text>
</comment>
<evidence type="ECO:0000256" key="2">
    <source>
        <dbReference type="ARBA" id="ARBA00006671"/>
    </source>
</evidence>
<proteinExistence type="inferred from homology"/>
<dbReference type="Gene3D" id="2.60.40.1090">
    <property type="entry name" value="Fimbrial-type adhesion domain"/>
    <property type="match status" value="1"/>
</dbReference>
<dbReference type="Proteomes" id="UP000234238">
    <property type="component" value="Chromosome"/>
</dbReference>
<dbReference type="EMBL" id="CP024092">
    <property type="protein sequence ID" value="ATP23426.1"/>
    <property type="molecule type" value="Genomic_DNA"/>
</dbReference>
<evidence type="ECO:0000313" key="24">
    <source>
        <dbReference type="Proteomes" id="UP000281340"/>
    </source>
</evidence>
<dbReference type="InterPro" id="IPR036937">
    <property type="entry name" value="Adhesion_dom_fimbrial_sf"/>
</dbReference>
<gene>
    <name evidence="14" type="ORF">ABE91_003465</name>
    <name evidence="13" type="ORF">BTQ06_06310</name>
    <name evidence="12" type="ORF">CCS08_22765</name>
    <name evidence="7" type="ORF">CQ842_07360</name>
    <name evidence="8" type="ORF">CR538_20820</name>
    <name evidence="15" type="ORF">CWS33_09440</name>
    <name evidence="9" type="ORF">DS732_05595</name>
    <name evidence="16" type="ORF">EAI46_22890</name>
    <name evidence="11" type="ORF">NY836_19795</name>
    <name evidence="10" type="ORF">OFN31_18535</name>
</gene>
<evidence type="ECO:0000313" key="21">
    <source>
        <dbReference type="Proteomes" id="UP000233549"/>
    </source>
</evidence>
<reference evidence="11" key="10">
    <citation type="submission" date="2022-08" db="EMBL/GenBank/DDBJ databases">
        <title>Genome sequencing of human pathogens.</title>
        <authorList>
            <person name="Cao X."/>
        </authorList>
    </citation>
    <scope>NUCLEOTIDE SEQUENCE</scope>
    <source>
        <strain evidence="11">EC16126</strain>
    </source>
</reference>
<dbReference type="PIRSF" id="PIRSF033053">
    <property type="entry name" value="UCP033503_fimbr"/>
    <property type="match status" value="1"/>
</dbReference>
<evidence type="ECO:0000313" key="10">
    <source>
        <dbReference type="EMBL" id="MCV5623748.1"/>
    </source>
</evidence>
<evidence type="ECO:0000256" key="4">
    <source>
        <dbReference type="ARBA" id="ARBA00023263"/>
    </source>
</evidence>
<dbReference type="RefSeq" id="WP_001331232.1">
    <property type="nucleotide sequence ID" value="NZ_AP021944.1"/>
</dbReference>
<evidence type="ECO:0000313" key="16">
    <source>
        <dbReference type="EMBL" id="RLY54610.1"/>
    </source>
</evidence>
<dbReference type="NCBIfam" id="NF007268">
    <property type="entry name" value="PRK09723.1-2"/>
    <property type="match status" value="1"/>
</dbReference>
<evidence type="ECO:0000313" key="12">
    <source>
        <dbReference type="EMBL" id="OWW51930.1"/>
    </source>
</evidence>
<dbReference type="PANTHER" id="PTHR33420:SF12">
    <property type="entry name" value="FIMBRIN-LIKE PROTEIN FIMI-RELATED"/>
    <property type="match status" value="1"/>
</dbReference>
<dbReference type="AlphaFoldDB" id="A0A024L9G9"/>
<dbReference type="Proteomes" id="UP000036331">
    <property type="component" value="Unassembled WGS sequence"/>
</dbReference>
<evidence type="ECO:0000313" key="17">
    <source>
        <dbReference type="Proteomes" id="UP000036331"/>
    </source>
</evidence>
<dbReference type="EMBL" id="RDDM01000272">
    <property type="protein sequence ID" value="RLY54610.1"/>
    <property type="molecule type" value="Genomic_DNA"/>
</dbReference>
<name>A0A024L9G9_ECOLX</name>